<keyword evidence="4 5" id="KW-0406">Ion transport</keyword>
<dbReference type="Pfam" id="PF03223">
    <property type="entry name" value="V-ATPase_C"/>
    <property type="match status" value="1"/>
</dbReference>
<dbReference type="AlphaFoldDB" id="A0A192ZI90"/>
<dbReference type="SUPFAM" id="SSF118203">
    <property type="entry name" value="Vacuolar ATP synthase subunit C"/>
    <property type="match status" value="1"/>
</dbReference>
<evidence type="ECO:0000256" key="5">
    <source>
        <dbReference type="RuleBase" id="RU364010"/>
    </source>
</evidence>
<dbReference type="Gene3D" id="3.30.70.1180">
    <property type="entry name" value="Vacuolar atp synthase subunit c, domain 1"/>
    <property type="match status" value="1"/>
</dbReference>
<dbReference type="Gene3D" id="1.20.1460.10">
    <property type="entry name" value="subunit c (vma5p) of the yeast v-atpase, domain 2"/>
    <property type="match status" value="1"/>
</dbReference>
<dbReference type="InterPro" id="IPR036132">
    <property type="entry name" value="Vac_ATP_synth_c_sf"/>
</dbReference>
<dbReference type="GO" id="GO:0046961">
    <property type="term" value="F:proton-transporting ATPase activity, rotational mechanism"/>
    <property type="evidence" value="ECO:0007669"/>
    <property type="project" value="InterPro"/>
</dbReference>
<evidence type="ECO:0000256" key="1">
    <source>
        <dbReference type="ARBA" id="ARBA00006138"/>
    </source>
</evidence>
<dbReference type="Gene3D" id="3.30.70.100">
    <property type="match status" value="1"/>
</dbReference>
<accession>A0A192ZI90</accession>
<dbReference type="PANTHER" id="PTHR10137:SF0">
    <property type="entry name" value="V-TYPE PROTON ATPASE SUBUNIT C"/>
    <property type="match status" value="1"/>
</dbReference>
<evidence type="ECO:0000256" key="3">
    <source>
        <dbReference type="ARBA" id="ARBA00022781"/>
    </source>
</evidence>
<reference evidence="6" key="1">
    <citation type="submission" date="2016-05" db="EMBL/GenBank/DDBJ databases">
        <title>Novel hydrogenosomes in the microaerophilic jakobid Stygiella incarcerata.</title>
        <authorList>
            <person name="Leger M.M."/>
            <person name="Eme L."/>
            <person name="Hug L.A."/>
            <person name="Roger A.J."/>
        </authorList>
    </citation>
    <scope>NUCLEOTIDE SEQUENCE</scope>
</reference>
<evidence type="ECO:0000313" key="6">
    <source>
        <dbReference type="EMBL" id="ANM86242.1"/>
    </source>
</evidence>
<sequence length="378" mass="42608">MSWFVGVPFESSREDALRVISKRLEKEGSRVFPVDLPPLRIGTLDSLLALSDELSRHESMMEMVVGKVFRNLVDVSSISEEPEITLPDGTTMPASAYVTRFKWDAAQFSTGKPLPELTKQLVENVTKIDEEMRLKLADFMSVRGALSNIVRKESGTLMVRNLQGVVKPEDFIHTEYLTTVLVVVPKYMYKDWHATYETLGGIEYVAPRSTKLLEEDAEFGLFRVVVLKKVADDYCNACRENRFNVRDYQVGGEDEGSSGNQKEHLEAEMEKMTGSLSRFCMTSFSIAFTSLMHLKAVRLFTEAILRYGLPPKFVACIVVPARKKEMKTIESIGQITLSLQGKMVKKAIVTEEMGDIFGPSGAVDMLPFIFLKVNQTWK</sequence>
<proteinExistence type="evidence at transcript level"/>
<comment type="function">
    <text evidence="5">Subunit of the V1 complex of vacuolar(H+)-ATPase (V-ATPase), a multisubunit enzyme composed of a peripheral complex (V1) that hydrolyzes ATP and a membrane integral complex (V0) that translocates protons. V-ATPase is responsible for acidifying and maintaining the pH of intracellular compartments and in some cell types, is targeted to the plasma membrane, where it is responsible for acidifying the extracellular environment. Subunit C is necessary for the assembly of the catalytic sector of the enzyme and is likely to have a specific function in its catalytic activity.</text>
</comment>
<protein>
    <recommendedName>
        <fullName evidence="5">V-type proton ATPase subunit C</fullName>
    </recommendedName>
</protein>
<organism evidence="6">
    <name type="scientific">Stygiella incarcerata</name>
    <dbReference type="NCBI Taxonomy" id="1712417"/>
    <lineage>
        <taxon>Eukaryota</taxon>
        <taxon>Discoba</taxon>
        <taxon>Jakobida</taxon>
        <taxon>Andalucina</taxon>
        <taxon>Stygiellidae</taxon>
        <taxon>Stygiella</taxon>
    </lineage>
</organism>
<keyword evidence="2 5" id="KW-0813">Transport</keyword>
<evidence type="ECO:0000256" key="4">
    <source>
        <dbReference type="ARBA" id="ARBA00023065"/>
    </source>
</evidence>
<evidence type="ECO:0000256" key="2">
    <source>
        <dbReference type="ARBA" id="ARBA00022448"/>
    </source>
</evidence>
<dbReference type="FunFam" id="3.30.70.100:FF:000002">
    <property type="entry name" value="V-type proton ATPase subunit C"/>
    <property type="match status" value="1"/>
</dbReference>
<dbReference type="InterPro" id="IPR004907">
    <property type="entry name" value="ATPase_V1-cplx_csu"/>
</dbReference>
<comment type="subunit">
    <text evidence="5">V-ATPase is a heteromultimeric enzyme composed of a peripheral catalytic V1 complex (components A to H) attached to an integral membrane V0 proton pore complex.</text>
</comment>
<dbReference type="PANTHER" id="PTHR10137">
    <property type="entry name" value="V-TYPE PROTON ATPASE SUBUNIT C"/>
    <property type="match status" value="1"/>
</dbReference>
<dbReference type="GO" id="GO:0000221">
    <property type="term" value="C:vacuolar proton-transporting V-type ATPase, V1 domain"/>
    <property type="evidence" value="ECO:0007669"/>
    <property type="project" value="TreeGrafter"/>
</dbReference>
<keyword evidence="3 5" id="KW-0375">Hydrogen ion transport</keyword>
<comment type="similarity">
    <text evidence="1 5">Belongs to the V-ATPase C subunit family.</text>
</comment>
<dbReference type="EMBL" id="KX235513">
    <property type="protein sequence ID" value="ANM86242.1"/>
    <property type="molecule type" value="mRNA"/>
</dbReference>
<dbReference type="CDD" id="cd14785">
    <property type="entry name" value="V-ATPase_C"/>
    <property type="match status" value="1"/>
</dbReference>
<name>A0A192ZI90_9EUKA</name>
<gene>
    <name evidence="6" type="primary">vatc</name>
</gene>